<dbReference type="AlphaFoldDB" id="A0A136KH29"/>
<evidence type="ECO:0000256" key="3">
    <source>
        <dbReference type="PIRSR" id="PIRSR001123-2"/>
    </source>
</evidence>
<protein>
    <submittedName>
        <fullName evidence="5">Peptidase T</fullName>
        <ecNumber evidence="5">3.4.11.4</ecNumber>
    </submittedName>
</protein>
<dbReference type="InterPro" id="IPR002933">
    <property type="entry name" value="Peptidase_M20"/>
</dbReference>
<organism evidence="5 6">
    <name type="scientific">candidate division WS6 bacterium OLB21</name>
    <dbReference type="NCBI Taxonomy" id="1617427"/>
    <lineage>
        <taxon>Bacteria</taxon>
        <taxon>Candidatus Dojkabacteria</taxon>
    </lineage>
</organism>
<evidence type="ECO:0000256" key="2">
    <source>
        <dbReference type="ARBA" id="ARBA00022833"/>
    </source>
</evidence>
<keyword evidence="5" id="KW-0031">Aminopeptidase</keyword>
<dbReference type="EMBL" id="JYPD01000022">
    <property type="protein sequence ID" value="KXK08730.1"/>
    <property type="molecule type" value="Genomic_DNA"/>
</dbReference>
<sequence>MNKRLIQTFQDIVRIDSVSGEEDEISQYLQKLISKVGISYRVDDYGNIIASIEGTGVPLFFSAHMDTVEPGRNIMAVIKDGYLVSKGETILGADNKAAIAAIIETVYVITEGSIQNRPLEIIFTRSEETGNYGALALDESLIMAKEGYCFDSSQAVGTMVMSSPAYERFELEILGKDAHASRPEEGINALTILSRIIQDFPMGRINEQTVINIGLITGGSVRNTVLGRIQCSGEIRSFNEEALNKHKINFENVVSKATKALTADYKLSWVRENGAYVLTKSEAKDFVERTRLLITSIGLEAHESNPWGVSDANIFNDKGLFCMNLADGTEFSHTVEERIKITELEEMHRLMVRLATNES</sequence>
<evidence type="ECO:0000259" key="4">
    <source>
        <dbReference type="Pfam" id="PF07687"/>
    </source>
</evidence>
<dbReference type="GO" id="GO:0045148">
    <property type="term" value="F:tripeptide aminopeptidase activity"/>
    <property type="evidence" value="ECO:0007669"/>
    <property type="project" value="UniProtKB-EC"/>
</dbReference>
<gene>
    <name evidence="5" type="primary">pepT</name>
    <name evidence="5" type="ORF">UZ20_WS6002000735</name>
</gene>
<evidence type="ECO:0000256" key="1">
    <source>
        <dbReference type="ARBA" id="ARBA00001947"/>
    </source>
</evidence>
<dbReference type="Pfam" id="PF01546">
    <property type="entry name" value="Peptidase_M20"/>
    <property type="match status" value="1"/>
</dbReference>
<dbReference type="SUPFAM" id="SSF53187">
    <property type="entry name" value="Zn-dependent exopeptidases"/>
    <property type="match status" value="1"/>
</dbReference>
<dbReference type="Proteomes" id="UP000070449">
    <property type="component" value="Unassembled WGS sequence"/>
</dbReference>
<dbReference type="PANTHER" id="PTHR42994">
    <property type="entry name" value="PEPTIDASE T"/>
    <property type="match status" value="1"/>
</dbReference>
<accession>A0A136KH29</accession>
<reference evidence="5 6" key="1">
    <citation type="submission" date="2015-02" db="EMBL/GenBank/DDBJ databases">
        <title>Improved understanding of the partial-nitritation anammox process through 23 genomes representing the majority of the microbial community.</title>
        <authorList>
            <person name="Speth D.R."/>
            <person name="In T Zandt M."/>
            <person name="Guerrero Cruz S."/>
            <person name="Jetten M.S."/>
            <person name="Dutilh B.E."/>
        </authorList>
    </citation>
    <scope>NUCLEOTIDE SEQUENCE [LARGE SCALE GENOMIC DNA]</scope>
    <source>
        <strain evidence="5">OLB21</strain>
    </source>
</reference>
<feature type="binding site" evidence="3">
    <location>
        <position position="64"/>
    </location>
    <ligand>
        <name>Zn(2+)</name>
        <dbReference type="ChEBI" id="CHEBI:29105"/>
        <label>1</label>
    </ligand>
</feature>
<keyword evidence="5" id="KW-0645">Protease</keyword>
<name>A0A136KH29_9BACT</name>
<dbReference type="Pfam" id="PF07687">
    <property type="entry name" value="M20_dimer"/>
    <property type="match status" value="1"/>
</dbReference>
<comment type="cofactor">
    <cofactor evidence="1">
        <name>Zn(2+)</name>
        <dbReference type="ChEBI" id="CHEBI:29105"/>
    </cofactor>
</comment>
<dbReference type="InterPro" id="IPR011650">
    <property type="entry name" value="Peptidase_M20_dimer"/>
</dbReference>
<dbReference type="Gene3D" id="3.30.70.360">
    <property type="match status" value="1"/>
</dbReference>
<dbReference type="PANTHER" id="PTHR42994:SF2">
    <property type="entry name" value="PEPTIDASE"/>
    <property type="match status" value="1"/>
</dbReference>
<evidence type="ECO:0000313" key="6">
    <source>
        <dbReference type="Proteomes" id="UP000070449"/>
    </source>
</evidence>
<keyword evidence="2" id="KW-0862">Zinc</keyword>
<keyword evidence="5" id="KW-0378">Hydrolase</keyword>
<comment type="caution">
    <text evidence="5">The sequence shown here is derived from an EMBL/GenBank/DDBJ whole genome shotgun (WGS) entry which is preliminary data.</text>
</comment>
<dbReference type="EC" id="3.4.11.4" evidence="5"/>
<evidence type="ECO:0000313" key="5">
    <source>
        <dbReference type="EMBL" id="KXK08730.1"/>
    </source>
</evidence>
<proteinExistence type="predicted"/>
<dbReference type="GO" id="GO:0046872">
    <property type="term" value="F:metal ion binding"/>
    <property type="evidence" value="ECO:0007669"/>
    <property type="project" value="UniProtKB-UniRule"/>
</dbReference>
<dbReference type="Gene3D" id="3.40.630.10">
    <property type="entry name" value="Zn peptidases"/>
    <property type="match status" value="1"/>
</dbReference>
<comment type="cofactor">
    <cofactor evidence="3">
        <name>a divalent metal cation</name>
        <dbReference type="ChEBI" id="CHEBI:60240"/>
    </cofactor>
    <text evidence="3">Binds 2 divalent metal cations per subunit.</text>
</comment>
<dbReference type="InterPro" id="IPR036264">
    <property type="entry name" value="Bact_exopeptidase_dim_dom"/>
</dbReference>
<keyword evidence="3" id="KW-0479">Metal-binding</keyword>
<dbReference type="SUPFAM" id="SSF55031">
    <property type="entry name" value="Bacterial exopeptidase dimerisation domain"/>
    <property type="match status" value="1"/>
</dbReference>
<feature type="domain" description="Peptidase M20 dimerisation" evidence="4">
    <location>
        <begin position="169"/>
        <end position="259"/>
    </location>
</feature>
<dbReference type="STRING" id="1617427.UZ20_WS6002000735"/>